<dbReference type="AlphaFoldDB" id="A0A3A8J8P4"/>
<evidence type="ECO:0000313" key="2">
    <source>
        <dbReference type="Proteomes" id="UP000268094"/>
    </source>
</evidence>
<keyword evidence="2" id="KW-1185">Reference proteome</keyword>
<gene>
    <name evidence="1" type="ORF">D7V88_08470</name>
</gene>
<evidence type="ECO:0000313" key="1">
    <source>
        <dbReference type="EMBL" id="RKG91855.1"/>
    </source>
</evidence>
<reference evidence="2" key="1">
    <citation type="submission" date="2018-09" db="EMBL/GenBank/DDBJ databases">
        <authorList>
            <person name="Livingstone P.G."/>
            <person name="Whitworth D.E."/>
        </authorList>
    </citation>
    <scope>NUCLEOTIDE SEQUENCE [LARGE SCALE GENOMIC DNA]</scope>
    <source>
        <strain evidence="2">CA054A</strain>
    </source>
</reference>
<proteinExistence type="predicted"/>
<dbReference type="OrthoDB" id="9790784at2"/>
<comment type="caution">
    <text evidence="1">The sequence shown here is derived from an EMBL/GenBank/DDBJ whole genome shotgun (WGS) entry which is preliminary data.</text>
</comment>
<organism evidence="1 2">
    <name type="scientific">Corallococcus terminator</name>
    <dbReference type="NCBI Taxonomy" id="2316733"/>
    <lineage>
        <taxon>Bacteria</taxon>
        <taxon>Pseudomonadati</taxon>
        <taxon>Myxococcota</taxon>
        <taxon>Myxococcia</taxon>
        <taxon>Myxococcales</taxon>
        <taxon>Cystobacterineae</taxon>
        <taxon>Myxococcaceae</taxon>
        <taxon>Corallococcus</taxon>
    </lineage>
</organism>
<sequence length="336" mass="36536">MTTKYDDLFFRTTTSDTGEIPSPRNYESPDIIPYGISPQGDPKKLFTSNYGQDVGQNLVGNGPNYIYLRTTNLSSGPQQGVASLYYSKASLLLFPDQWQDNQIFTSDNQPGSLLKADSAGDIAVTESPFFWEPNDISGDHYCLISRVVTNKHENPIPQVGTYSDLTDFIIENPGFGWRNVSVVDANSPDFNHAIHFPGKPDGGQFIFLLTCTNVPAGGVVAFSSGDAGPNPPIVVQPTVVPDTVPGPDGNRSWGTFVISNIPPNFETNITYSYWAKGTKPLLGFKIQLSFQAYVAPGSKNFSRMLAPHQLGAPPELAQKLSGQRGITLGSHTTILR</sequence>
<dbReference type="RefSeq" id="WP_120540097.1">
    <property type="nucleotide sequence ID" value="NZ_RAVZ01000038.1"/>
</dbReference>
<protein>
    <submittedName>
        <fullName evidence="1">Uncharacterized protein</fullName>
    </submittedName>
</protein>
<name>A0A3A8J8P4_9BACT</name>
<accession>A0A3A8J8P4</accession>
<dbReference type="Proteomes" id="UP000268094">
    <property type="component" value="Unassembled WGS sequence"/>
</dbReference>
<dbReference type="EMBL" id="RAVZ01000038">
    <property type="protein sequence ID" value="RKG91855.1"/>
    <property type="molecule type" value="Genomic_DNA"/>
</dbReference>